<feature type="compositionally biased region" description="Low complexity" evidence="3">
    <location>
        <begin position="902"/>
        <end position="927"/>
    </location>
</feature>
<feature type="compositionally biased region" description="Polar residues" evidence="3">
    <location>
        <begin position="870"/>
        <end position="880"/>
    </location>
</feature>
<feature type="compositionally biased region" description="Pro residues" evidence="3">
    <location>
        <begin position="851"/>
        <end position="869"/>
    </location>
</feature>
<dbReference type="SMART" id="SM00671">
    <property type="entry name" value="SEL1"/>
    <property type="match status" value="6"/>
</dbReference>
<feature type="compositionally biased region" description="Basic and acidic residues" evidence="3">
    <location>
        <begin position="929"/>
        <end position="940"/>
    </location>
</feature>
<dbReference type="SUPFAM" id="SSF81901">
    <property type="entry name" value="HCP-like"/>
    <property type="match status" value="2"/>
</dbReference>
<dbReference type="PANTHER" id="PTHR46430">
    <property type="entry name" value="PROTEIN SKT5-RELATED"/>
    <property type="match status" value="1"/>
</dbReference>
<dbReference type="InterPro" id="IPR019734">
    <property type="entry name" value="TPR_rpt"/>
</dbReference>
<evidence type="ECO:0000256" key="2">
    <source>
        <dbReference type="PROSITE-ProRule" id="PRU00339"/>
    </source>
</evidence>
<evidence type="ECO:0000256" key="3">
    <source>
        <dbReference type="SAM" id="MobiDB-lite"/>
    </source>
</evidence>
<feature type="compositionally biased region" description="Polar residues" evidence="3">
    <location>
        <begin position="604"/>
        <end position="630"/>
    </location>
</feature>
<keyword evidence="1" id="KW-0677">Repeat</keyword>
<feature type="compositionally biased region" description="Polar residues" evidence="3">
    <location>
        <begin position="498"/>
        <end position="507"/>
    </location>
</feature>
<dbReference type="OrthoDB" id="4095816at2759"/>
<feature type="compositionally biased region" description="Pro residues" evidence="3">
    <location>
        <begin position="691"/>
        <end position="707"/>
    </location>
</feature>
<feature type="repeat" description="TPR" evidence="2">
    <location>
        <begin position="243"/>
        <end position="276"/>
    </location>
</feature>
<dbReference type="Proteomes" id="UP000566819">
    <property type="component" value="Unassembled WGS sequence"/>
</dbReference>
<evidence type="ECO:0000313" key="5">
    <source>
        <dbReference type="EMBL" id="KAF4629387.1"/>
    </source>
</evidence>
<feature type="region of interest" description="Disordered" evidence="3">
    <location>
        <begin position="92"/>
        <end position="131"/>
    </location>
</feature>
<evidence type="ECO:0000256" key="1">
    <source>
        <dbReference type="ARBA" id="ARBA00022737"/>
    </source>
</evidence>
<evidence type="ECO:0000313" key="6">
    <source>
        <dbReference type="Proteomes" id="UP000566819"/>
    </source>
</evidence>
<keyword evidence="2" id="KW-0802">TPR repeat</keyword>
<dbReference type="InterPro" id="IPR036388">
    <property type="entry name" value="WH-like_DNA-bd_sf"/>
</dbReference>
<organism evidence="5 6">
    <name type="scientific">Cudoniella acicularis</name>
    <dbReference type="NCBI Taxonomy" id="354080"/>
    <lineage>
        <taxon>Eukaryota</taxon>
        <taxon>Fungi</taxon>
        <taxon>Dikarya</taxon>
        <taxon>Ascomycota</taxon>
        <taxon>Pezizomycotina</taxon>
        <taxon>Leotiomycetes</taxon>
        <taxon>Helotiales</taxon>
        <taxon>Tricladiaceae</taxon>
        <taxon>Cudoniella</taxon>
    </lineage>
</organism>
<feature type="compositionally biased region" description="Basic and acidic residues" evidence="3">
    <location>
        <begin position="987"/>
        <end position="1003"/>
    </location>
</feature>
<feature type="compositionally biased region" description="Low complexity" evidence="3">
    <location>
        <begin position="803"/>
        <end position="820"/>
    </location>
</feature>
<proteinExistence type="predicted"/>
<dbReference type="PANTHER" id="PTHR46430:SF2">
    <property type="entry name" value="CHITIN SYNTHASE REGULATORY FACTOR 4"/>
    <property type="match status" value="1"/>
</dbReference>
<gene>
    <name evidence="5" type="ORF">G7Y89_g8758</name>
</gene>
<dbReference type="InterPro" id="IPR011990">
    <property type="entry name" value="TPR-like_helical_dom_sf"/>
</dbReference>
<feature type="compositionally biased region" description="Low complexity" evidence="3">
    <location>
        <begin position="743"/>
        <end position="752"/>
    </location>
</feature>
<feature type="domain" description="Homologous-pairing protein 2 winged helix" evidence="4">
    <location>
        <begin position="1008"/>
        <end position="1058"/>
    </location>
</feature>
<dbReference type="InterPro" id="IPR051726">
    <property type="entry name" value="Chitin_Synth_Reg"/>
</dbReference>
<dbReference type="InterPro" id="IPR010776">
    <property type="entry name" value="Hop2_WH_dom"/>
</dbReference>
<evidence type="ECO:0000259" key="4">
    <source>
        <dbReference type="Pfam" id="PF07106"/>
    </source>
</evidence>
<protein>
    <recommendedName>
        <fullName evidence="4">Homologous-pairing protein 2 winged helix domain-containing protein</fullName>
    </recommendedName>
</protein>
<dbReference type="PROSITE" id="PS50005">
    <property type="entry name" value="TPR"/>
    <property type="match status" value="1"/>
</dbReference>
<dbReference type="AlphaFoldDB" id="A0A8H4RG11"/>
<keyword evidence="6" id="KW-1185">Reference proteome</keyword>
<dbReference type="Gene3D" id="1.10.10.10">
    <property type="entry name" value="Winged helix-like DNA-binding domain superfamily/Winged helix DNA-binding domain"/>
    <property type="match status" value="1"/>
</dbReference>
<feature type="compositionally biased region" description="Polar residues" evidence="3">
    <location>
        <begin position="759"/>
        <end position="782"/>
    </location>
</feature>
<dbReference type="Pfam" id="PF07106">
    <property type="entry name" value="WHD_TBPIP"/>
    <property type="match status" value="1"/>
</dbReference>
<accession>A0A8H4RG11</accession>
<dbReference type="EMBL" id="JAAMPI010000684">
    <property type="protein sequence ID" value="KAF4629387.1"/>
    <property type="molecule type" value="Genomic_DNA"/>
</dbReference>
<feature type="region of interest" description="Disordered" evidence="3">
    <location>
        <begin position="497"/>
        <end position="1003"/>
    </location>
</feature>
<feature type="compositionally biased region" description="Basic and acidic residues" evidence="3">
    <location>
        <begin position="838"/>
        <end position="847"/>
    </location>
</feature>
<sequence>MMTFFVPEIISPSPQRIMPEVPSNMQQELAHLELEARGPLVHRMSVASTSSAYGETPITPLQPHQMNARGQQGPGFTASYQHTNASAYQNIDRGNLQSGGMRPEPDSPKFSPFPKPRDAGPNVPLSDEDKEEVLERARALVLKSSDPEMQLAWAQDALSWVETASQYAARIQPEGAPPRSITPKVEHALRVDALNIVSFLAEQHHPKAEFMKSMWLEFGKFGYRVDKKESFLGYKRAAEKGYARAEYRMGMQFENSNNYAKAIEHYDKGVEMGDSAAHYRMGMMTLLGQCGIQQDYQHGVDLIRYSADTADENAPQGAYVYGMLLARELPNVNVPDHCLSYDLNDAKLFIEKAAYLGFAKAQLKMAQAYELCQLGCEFEPALSLHYNALASRQGEPEADMAISKWFLCGFEGVFEKDEELAFVFAKRAAQANMPTAEFALGYFYEIGMYVPVDLHESAAWYQKAADHGNKDALGRIDSIKKNNTLSKSDHEQVALSRIKSQYGSQRGNRPDRFKQRANPMPAITDDVVDMPDPRISYTGPGKPQGIPPQRPVSVAPYPEDDVARPGYPPGPPGPFNGQGLRPRSQIAPAADRPGSAFGVRPPVHSNTLNNAFNQNQGRPSEQLRPSTSMGNMHVPEGRGSNPAGRDRVVSSGWEPQLPPKQPLSQSNQGFLPPVDMGRPLNFEQATNRLQKPPPLNMNKPQPPPSQPPQNYAPDPRQRMSPGHGGRPDPAAQRRDQAPNSAQRPPRASSMAMSPPPITSPQNSQHRHSQPMQNPAQGQSRASQRPPAHTMSSQGPHSRPPSAAPSAAPSTAPSTTSSGPPKKQGPATFEEMGIPTVKNDNDCPERHASPSTSPPASPASPPSQLSPPSPNHISSLRSTFVHNLHPPSPSANNSSPPPDKMAPRAAKPKASTPATTSDTASTASLSPLKPKTEKVKVEKSSTAKAKTSKAEKAARVEKAIKDGNANVVKAVKKEAAAGCSGSGGKSAKGKDEGKGKSGEGKDAKVTGEEAEALIREYLKEQNRPYSATEVVANLRGRVTKTIADKLLKEMEQAGQIMGKATNGDKKGSQWVFWCLQDPADTATPEELATMDATITTLRETTLPPLKAHLKALTTKLTTILSAPTTSDLAVLVNNLQASNAEKREKLRVFKEGGVRMVSKEEKERVEREWKFWRRKREKCFKELEGMLMEGMGSREDVWEKVGIEDGDADL</sequence>
<dbReference type="InterPro" id="IPR006597">
    <property type="entry name" value="Sel1-like"/>
</dbReference>
<comment type="caution">
    <text evidence="5">The sequence shown here is derived from an EMBL/GenBank/DDBJ whole genome shotgun (WGS) entry which is preliminary data.</text>
</comment>
<dbReference type="Gene3D" id="1.25.40.10">
    <property type="entry name" value="Tetratricopeptide repeat domain"/>
    <property type="match status" value="2"/>
</dbReference>
<reference evidence="5 6" key="1">
    <citation type="submission" date="2020-03" db="EMBL/GenBank/DDBJ databases">
        <title>Draft Genome Sequence of Cudoniella acicularis.</title>
        <authorList>
            <person name="Buettner E."/>
            <person name="Kellner H."/>
        </authorList>
    </citation>
    <scope>NUCLEOTIDE SEQUENCE [LARGE SCALE GENOMIC DNA]</scope>
    <source>
        <strain evidence="5 6">DSM 108380</strain>
    </source>
</reference>
<dbReference type="Pfam" id="PF08238">
    <property type="entry name" value="Sel1"/>
    <property type="match status" value="5"/>
</dbReference>
<feature type="compositionally biased region" description="Basic and acidic residues" evidence="3">
    <location>
        <begin position="947"/>
        <end position="960"/>
    </location>
</feature>
<name>A0A8H4RG11_9HELO</name>